<organism evidence="1 2">
    <name type="scientific">Caballeronia sordidicola</name>
    <name type="common">Burkholderia sordidicola</name>
    <dbReference type="NCBI Taxonomy" id="196367"/>
    <lineage>
        <taxon>Bacteria</taxon>
        <taxon>Pseudomonadati</taxon>
        <taxon>Pseudomonadota</taxon>
        <taxon>Betaproteobacteria</taxon>
        <taxon>Burkholderiales</taxon>
        <taxon>Burkholderiaceae</taxon>
        <taxon>Caballeronia</taxon>
    </lineage>
</organism>
<sequence>MYIGLLVSQVRHPQERLSYPDAALSQAEPSAHRFAALWNRIKGAFSHRA</sequence>
<reference evidence="1 2" key="1">
    <citation type="submission" date="2017-03" db="EMBL/GenBank/DDBJ databases">
        <title>Genome analysis of strain PAMC 26577.</title>
        <authorList>
            <person name="Oh H.-M."/>
            <person name="Yang J.-A."/>
        </authorList>
    </citation>
    <scope>NUCLEOTIDE SEQUENCE [LARGE SCALE GENOMIC DNA]</scope>
    <source>
        <strain evidence="1 2">PAMC 26577</strain>
    </source>
</reference>
<proteinExistence type="predicted"/>
<protein>
    <submittedName>
        <fullName evidence="1">Uncharacterized protein</fullName>
    </submittedName>
</protein>
<dbReference type="Proteomes" id="UP000195221">
    <property type="component" value="Unassembled WGS sequence"/>
</dbReference>
<dbReference type="AlphaFoldDB" id="A0A242MN13"/>
<comment type="caution">
    <text evidence="1">The sequence shown here is derived from an EMBL/GenBank/DDBJ whole genome shotgun (WGS) entry which is preliminary data.</text>
</comment>
<dbReference type="EMBL" id="NBTZ01000087">
    <property type="protein sequence ID" value="OTP72709.1"/>
    <property type="molecule type" value="Genomic_DNA"/>
</dbReference>
<evidence type="ECO:0000313" key="2">
    <source>
        <dbReference type="Proteomes" id="UP000195221"/>
    </source>
</evidence>
<name>A0A242MN13_CABSO</name>
<gene>
    <name evidence="1" type="ORF">PAMC26577_20615</name>
</gene>
<evidence type="ECO:0000313" key="1">
    <source>
        <dbReference type="EMBL" id="OTP72709.1"/>
    </source>
</evidence>
<accession>A0A242MN13</accession>